<dbReference type="InterPro" id="IPR058008">
    <property type="entry name" value="Gp26_C"/>
</dbReference>
<name>A0A3S4XD71_SERFO</name>
<dbReference type="RefSeq" id="WP_141132308.1">
    <property type="nucleotide sequence ID" value="NZ_JBEGWX010000022.1"/>
</dbReference>
<feature type="region of interest" description="Disordered" evidence="1">
    <location>
        <begin position="101"/>
        <end position="145"/>
    </location>
</feature>
<sequence length="145" mass="16306">MSGVLGFNADGAWGGAGNGIEIPVDDNKRPLIWIESKVLPDGDIEIRTYHRTYDTGPYSARNFEAMDSGEVDKKKRPIFVEMPDGTLIDIPEWRFIDLRVEMPARDEPEPELEPQTTSEAEPDNSEELASSEGEHITEQNEETKE</sequence>
<reference evidence="3 4" key="1">
    <citation type="submission" date="2018-12" db="EMBL/GenBank/DDBJ databases">
        <authorList>
            <consortium name="Pathogen Informatics"/>
        </authorList>
    </citation>
    <scope>NUCLEOTIDE SEQUENCE [LARGE SCALE GENOMIC DNA]</scope>
    <source>
        <strain evidence="3 4">NCTC13193</strain>
    </source>
</reference>
<dbReference type="Proteomes" id="UP000270487">
    <property type="component" value="Chromosome"/>
</dbReference>
<organism evidence="3 4">
    <name type="scientific">Serratia fonticola</name>
    <dbReference type="NCBI Taxonomy" id="47917"/>
    <lineage>
        <taxon>Bacteria</taxon>
        <taxon>Pseudomonadati</taxon>
        <taxon>Pseudomonadota</taxon>
        <taxon>Gammaproteobacteria</taxon>
        <taxon>Enterobacterales</taxon>
        <taxon>Yersiniaceae</taxon>
        <taxon>Serratia</taxon>
    </lineage>
</organism>
<evidence type="ECO:0000313" key="3">
    <source>
        <dbReference type="EMBL" id="VEI70842.1"/>
    </source>
</evidence>
<protein>
    <recommendedName>
        <fullName evidence="2">Phage tail protein C-terminal domain-containing protein</fullName>
    </recommendedName>
</protein>
<dbReference type="AlphaFoldDB" id="A0A3S4XD71"/>
<accession>A0A3S4XD71</accession>
<proteinExistence type="predicted"/>
<gene>
    <name evidence="3" type="ORF">NCTC13193_03136</name>
</gene>
<dbReference type="Pfam" id="PF25670">
    <property type="entry name" value="Phage_tail_C_2"/>
    <property type="match status" value="1"/>
</dbReference>
<feature type="domain" description="Phage tail protein C-terminal" evidence="2">
    <location>
        <begin position="2"/>
        <end position="104"/>
    </location>
</feature>
<feature type="compositionally biased region" description="Basic and acidic residues" evidence="1">
    <location>
        <begin position="132"/>
        <end position="145"/>
    </location>
</feature>
<evidence type="ECO:0000256" key="1">
    <source>
        <dbReference type="SAM" id="MobiDB-lite"/>
    </source>
</evidence>
<evidence type="ECO:0000313" key="4">
    <source>
        <dbReference type="Proteomes" id="UP000270487"/>
    </source>
</evidence>
<dbReference type="EMBL" id="LR134492">
    <property type="protein sequence ID" value="VEI70842.1"/>
    <property type="molecule type" value="Genomic_DNA"/>
</dbReference>
<evidence type="ECO:0000259" key="2">
    <source>
        <dbReference type="Pfam" id="PF25670"/>
    </source>
</evidence>